<dbReference type="RefSeq" id="WP_346177906.1">
    <property type="nucleotide sequence ID" value="NZ_BAAASD010000038.1"/>
</dbReference>
<accession>A0ABN3GXZ3</accession>
<evidence type="ECO:0000313" key="1">
    <source>
        <dbReference type="EMBL" id="GAA2364116.1"/>
    </source>
</evidence>
<evidence type="ECO:0000313" key="2">
    <source>
        <dbReference type="Proteomes" id="UP001500253"/>
    </source>
</evidence>
<organism evidence="1 2">
    <name type="scientific">Streptomyces cuspidosporus</name>
    <dbReference type="NCBI Taxonomy" id="66882"/>
    <lineage>
        <taxon>Bacteria</taxon>
        <taxon>Bacillati</taxon>
        <taxon>Actinomycetota</taxon>
        <taxon>Actinomycetes</taxon>
        <taxon>Kitasatosporales</taxon>
        <taxon>Streptomycetaceae</taxon>
        <taxon>Streptomyces</taxon>
    </lineage>
</organism>
<comment type="caution">
    <text evidence="1">The sequence shown here is derived from an EMBL/GenBank/DDBJ whole genome shotgun (WGS) entry which is preliminary data.</text>
</comment>
<dbReference type="EMBL" id="BAAASD010000038">
    <property type="protein sequence ID" value="GAA2364116.1"/>
    <property type="molecule type" value="Genomic_DNA"/>
</dbReference>
<dbReference type="Proteomes" id="UP001500253">
    <property type="component" value="Unassembled WGS sequence"/>
</dbReference>
<reference evidence="1 2" key="1">
    <citation type="journal article" date="2019" name="Int. J. Syst. Evol. Microbiol.">
        <title>The Global Catalogue of Microorganisms (GCM) 10K type strain sequencing project: providing services to taxonomists for standard genome sequencing and annotation.</title>
        <authorList>
            <consortium name="The Broad Institute Genomics Platform"/>
            <consortium name="The Broad Institute Genome Sequencing Center for Infectious Disease"/>
            <person name="Wu L."/>
            <person name="Ma J."/>
        </authorList>
    </citation>
    <scope>NUCLEOTIDE SEQUENCE [LARGE SCALE GENOMIC DNA]</scope>
    <source>
        <strain evidence="1 2">JCM 4316</strain>
    </source>
</reference>
<evidence type="ECO:0008006" key="3">
    <source>
        <dbReference type="Google" id="ProtNLM"/>
    </source>
</evidence>
<keyword evidence="2" id="KW-1185">Reference proteome</keyword>
<sequence>MTVGIHPGGPSKGRRCVRAGRYFRDTAADEAKHEAAFRQALNKLG</sequence>
<name>A0ABN3GXZ3_9ACTN</name>
<protein>
    <recommendedName>
        <fullName evidence="3">Ferritin-like diiron domain-containing protein</fullName>
    </recommendedName>
</protein>
<gene>
    <name evidence="1" type="ORF">GCM10010246_64960</name>
</gene>
<proteinExistence type="predicted"/>